<sequence>MKSFFEILFVEDQEPFFQLGNLPVYKLKVTRWEYASEKLDTGLSTIDQHEDTHTLDQLAYKFTLEYGQEVMTGAGSVQLESYHDYSTGQPALLMNEDFTESNIQTQSPYADNLDLNKEAGYDTVSTADDILDFTERNPFGEIDE</sequence>
<reference evidence="1" key="1">
    <citation type="submission" date="2018-05" db="EMBL/GenBank/DDBJ databases">
        <authorList>
            <person name="Lanie J.A."/>
            <person name="Ng W.-L."/>
            <person name="Kazmierczak K.M."/>
            <person name="Andrzejewski T.M."/>
            <person name="Davidsen T.M."/>
            <person name="Wayne K.J."/>
            <person name="Tettelin H."/>
            <person name="Glass J.I."/>
            <person name="Rusch D."/>
            <person name="Podicherti R."/>
            <person name="Tsui H.-C.T."/>
            <person name="Winkler M.E."/>
        </authorList>
    </citation>
    <scope>NUCLEOTIDE SEQUENCE</scope>
</reference>
<gene>
    <name evidence="1" type="ORF">METZ01_LOCUS59322</name>
</gene>
<accession>A0A381ST02</accession>
<evidence type="ECO:0000313" key="1">
    <source>
        <dbReference type="EMBL" id="SVA06468.1"/>
    </source>
</evidence>
<dbReference type="Pfam" id="PF11649">
    <property type="entry name" value="T4_neck-protein"/>
    <property type="match status" value="1"/>
</dbReference>
<organism evidence="1">
    <name type="scientific">marine metagenome</name>
    <dbReference type="NCBI Taxonomy" id="408172"/>
    <lineage>
        <taxon>unclassified sequences</taxon>
        <taxon>metagenomes</taxon>
        <taxon>ecological metagenomes</taxon>
    </lineage>
</organism>
<dbReference type="InterPro" id="IPR021674">
    <property type="entry name" value="Phage_T4_Gp14_neck-protein"/>
</dbReference>
<dbReference type="EMBL" id="UINC01003455">
    <property type="protein sequence ID" value="SVA06468.1"/>
    <property type="molecule type" value="Genomic_DNA"/>
</dbReference>
<protein>
    <submittedName>
        <fullName evidence="1">Uncharacterized protein</fullName>
    </submittedName>
</protein>
<dbReference type="AlphaFoldDB" id="A0A381ST02"/>
<proteinExistence type="predicted"/>
<name>A0A381ST02_9ZZZZ</name>